<comment type="similarity">
    <text evidence="2 6">Belongs to the FKBP-type PPIase family.</text>
</comment>
<dbReference type="RefSeq" id="WP_420042701.1">
    <property type="nucleotide sequence ID" value="NZ_CP022098.1"/>
</dbReference>
<evidence type="ECO:0000256" key="1">
    <source>
        <dbReference type="ARBA" id="ARBA00000971"/>
    </source>
</evidence>
<keyword evidence="4 5" id="KW-0413">Isomerase</keyword>
<dbReference type="AlphaFoldDB" id="A0A250J7R0"/>
<dbReference type="Gene3D" id="1.10.287.460">
    <property type="entry name" value="Peptidyl-prolyl cis-trans isomerase, FKBP-type, N-terminal domain"/>
    <property type="match status" value="1"/>
</dbReference>
<evidence type="ECO:0000259" key="8">
    <source>
        <dbReference type="PROSITE" id="PS50059"/>
    </source>
</evidence>
<dbReference type="EMBL" id="CP022098">
    <property type="protein sequence ID" value="ATB39226.1"/>
    <property type="molecule type" value="Genomic_DNA"/>
</dbReference>
<dbReference type="GO" id="GO:0006457">
    <property type="term" value="P:protein folding"/>
    <property type="evidence" value="ECO:0007669"/>
    <property type="project" value="InterPro"/>
</dbReference>
<evidence type="ECO:0000256" key="6">
    <source>
        <dbReference type="RuleBase" id="RU003915"/>
    </source>
</evidence>
<dbReference type="SUPFAM" id="SSF54534">
    <property type="entry name" value="FKBP-like"/>
    <property type="match status" value="1"/>
</dbReference>
<dbReference type="KEGG" id="cfus:CYFUS_004667"/>
<feature type="domain" description="PPIase FKBP-type" evidence="8">
    <location>
        <begin position="141"/>
        <end position="227"/>
    </location>
</feature>
<dbReference type="InterPro" id="IPR001179">
    <property type="entry name" value="PPIase_FKBP_dom"/>
</dbReference>
<protein>
    <recommendedName>
        <fullName evidence="6">Peptidyl-prolyl cis-trans isomerase</fullName>
        <ecNumber evidence="6">5.2.1.8</ecNumber>
    </recommendedName>
</protein>
<evidence type="ECO:0000256" key="3">
    <source>
        <dbReference type="ARBA" id="ARBA00023110"/>
    </source>
</evidence>
<dbReference type="Pfam" id="PF00254">
    <property type="entry name" value="FKBP_C"/>
    <property type="match status" value="1"/>
</dbReference>
<accession>A0A250J7R0</accession>
<reference evidence="9 10" key="1">
    <citation type="submission" date="2017-06" db="EMBL/GenBank/DDBJ databases">
        <title>Sequencing and comparative analysis of myxobacterial genomes.</title>
        <authorList>
            <person name="Rupp O."/>
            <person name="Goesmann A."/>
            <person name="Sogaard-Andersen L."/>
        </authorList>
    </citation>
    <scope>NUCLEOTIDE SEQUENCE [LARGE SCALE GENOMIC DNA]</scope>
    <source>
        <strain evidence="9 10">DSM 52655</strain>
    </source>
</reference>
<dbReference type="EC" id="5.2.1.8" evidence="6"/>
<gene>
    <name evidence="9" type="ORF">CYFUS_004667</name>
</gene>
<keyword evidence="7" id="KW-0732">Signal</keyword>
<dbReference type="Pfam" id="PF01346">
    <property type="entry name" value="FKBP_N"/>
    <property type="match status" value="1"/>
</dbReference>
<sequence length="242" mass="25171">MRLGVLAAAVIGFTGMQALAQAPAPAPAPASSSSASLKTEDDKAIYALGLSIGRSIKIFDLSPAEIEIVKKGLTDSLTNAKPAVDLDTYGPKLQALAKGRQEKVGQKFLEDAAKEKGAVKLPSGIIFKELKAGTGASPKATDTVKVNYRGTLTNGTEFDSSYKRGEPAEFPLNGVIPCWTEGVQKLKVGGKAQLVCPAKQAYGEQGSPPTIPPNATLVFEVELLGIGGQGADVPRATPEPKK</sequence>
<proteinExistence type="inferred from homology"/>
<comment type="catalytic activity">
    <reaction evidence="1 5 6">
        <text>[protein]-peptidylproline (omega=180) = [protein]-peptidylproline (omega=0)</text>
        <dbReference type="Rhea" id="RHEA:16237"/>
        <dbReference type="Rhea" id="RHEA-COMP:10747"/>
        <dbReference type="Rhea" id="RHEA-COMP:10748"/>
        <dbReference type="ChEBI" id="CHEBI:83833"/>
        <dbReference type="ChEBI" id="CHEBI:83834"/>
        <dbReference type="EC" id="5.2.1.8"/>
    </reaction>
</comment>
<feature type="chain" id="PRO_5012535454" description="Peptidyl-prolyl cis-trans isomerase" evidence="7">
    <location>
        <begin position="21"/>
        <end position="242"/>
    </location>
</feature>
<dbReference type="GO" id="GO:0003755">
    <property type="term" value="F:peptidyl-prolyl cis-trans isomerase activity"/>
    <property type="evidence" value="ECO:0007669"/>
    <property type="project" value="UniProtKB-UniRule"/>
</dbReference>
<evidence type="ECO:0000313" key="9">
    <source>
        <dbReference type="EMBL" id="ATB39226.1"/>
    </source>
</evidence>
<evidence type="ECO:0000256" key="5">
    <source>
        <dbReference type="PROSITE-ProRule" id="PRU00277"/>
    </source>
</evidence>
<evidence type="ECO:0000256" key="2">
    <source>
        <dbReference type="ARBA" id="ARBA00006577"/>
    </source>
</evidence>
<dbReference type="Gene3D" id="3.10.50.40">
    <property type="match status" value="1"/>
</dbReference>
<dbReference type="InterPro" id="IPR000774">
    <property type="entry name" value="PPIase_FKBP_N"/>
</dbReference>
<dbReference type="InterPro" id="IPR036944">
    <property type="entry name" value="PPIase_FKBP_N_sf"/>
</dbReference>
<organism evidence="9 10">
    <name type="scientific">Cystobacter fuscus</name>
    <dbReference type="NCBI Taxonomy" id="43"/>
    <lineage>
        <taxon>Bacteria</taxon>
        <taxon>Pseudomonadati</taxon>
        <taxon>Myxococcota</taxon>
        <taxon>Myxococcia</taxon>
        <taxon>Myxococcales</taxon>
        <taxon>Cystobacterineae</taxon>
        <taxon>Archangiaceae</taxon>
        <taxon>Cystobacter</taxon>
    </lineage>
</organism>
<keyword evidence="3 5" id="KW-0697">Rotamase</keyword>
<dbReference type="FunFam" id="3.10.50.40:FF:000006">
    <property type="entry name" value="Peptidyl-prolyl cis-trans isomerase"/>
    <property type="match status" value="1"/>
</dbReference>
<dbReference type="PROSITE" id="PS50059">
    <property type="entry name" value="FKBP_PPIASE"/>
    <property type="match status" value="1"/>
</dbReference>
<dbReference type="Proteomes" id="UP000217257">
    <property type="component" value="Chromosome"/>
</dbReference>
<dbReference type="PANTHER" id="PTHR43811">
    <property type="entry name" value="FKBP-TYPE PEPTIDYL-PROLYL CIS-TRANS ISOMERASE FKPA"/>
    <property type="match status" value="1"/>
</dbReference>
<evidence type="ECO:0000313" key="10">
    <source>
        <dbReference type="Proteomes" id="UP000217257"/>
    </source>
</evidence>
<dbReference type="InterPro" id="IPR046357">
    <property type="entry name" value="PPIase_dom_sf"/>
</dbReference>
<evidence type="ECO:0000256" key="4">
    <source>
        <dbReference type="ARBA" id="ARBA00023235"/>
    </source>
</evidence>
<evidence type="ECO:0000256" key="7">
    <source>
        <dbReference type="SAM" id="SignalP"/>
    </source>
</evidence>
<dbReference type="PANTHER" id="PTHR43811:SF19">
    <property type="entry name" value="39 KDA FK506-BINDING NUCLEAR PROTEIN"/>
    <property type="match status" value="1"/>
</dbReference>
<feature type="signal peptide" evidence="7">
    <location>
        <begin position="1"/>
        <end position="20"/>
    </location>
</feature>
<name>A0A250J7R0_9BACT</name>